<dbReference type="EMBL" id="NESQ01000085">
    <property type="protein sequence ID" value="PUU79684.1"/>
    <property type="molecule type" value="Genomic_DNA"/>
</dbReference>
<dbReference type="GO" id="GO:0005634">
    <property type="term" value="C:nucleus"/>
    <property type="evidence" value="ECO:0007669"/>
    <property type="project" value="UniProtKB-SubCell"/>
</dbReference>
<keyword evidence="2" id="KW-0539">Nucleus</keyword>
<keyword evidence="5" id="KW-1185">Reference proteome</keyword>
<dbReference type="OrthoDB" id="3525185at2759"/>
<comment type="caution">
    <text evidence="4">The sequence shown here is derived from an EMBL/GenBank/DDBJ whole genome shotgun (WGS) entry which is preliminary data.</text>
</comment>
<dbReference type="PANTHER" id="PTHR37534">
    <property type="entry name" value="TRANSCRIPTIONAL ACTIVATOR PROTEIN UGA3"/>
    <property type="match status" value="1"/>
</dbReference>
<feature type="region of interest" description="Disordered" evidence="3">
    <location>
        <begin position="1"/>
        <end position="23"/>
    </location>
</feature>
<dbReference type="CDD" id="cd12148">
    <property type="entry name" value="fungal_TF_MHR"/>
    <property type="match status" value="1"/>
</dbReference>
<proteinExistence type="predicted"/>
<evidence type="ECO:0000256" key="1">
    <source>
        <dbReference type="ARBA" id="ARBA00004123"/>
    </source>
</evidence>
<dbReference type="PANTHER" id="PTHR37534:SF2">
    <property type="entry name" value="N-ACETYLTRANSFERASE DOMAIN-CONTAINING PROTEIN"/>
    <property type="match status" value="1"/>
</dbReference>
<dbReference type="GO" id="GO:0003700">
    <property type="term" value="F:DNA-binding transcription factor activity"/>
    <property type="evidence" value="ECO:0007669"/>
    <property type="project" value="TreeGrafter"/>
</dbReference>
<evidence type="ECO:0000256" key="2">
    <source>
        <dbReference type="ARBA" id="ARBA00023242"/>
    </source>
</evidence>
<evidence type="ECO:0000313" key="4">
    <source>
        <dbReference type="EMBL" id="PUU79684.1"/>
    </source>
</evidence>
<sequence>MESLPPSHKFATGLDMGWGGTEGDDVELLRGNDSVVLRKVENQMGGVEAFLQEMLRRRDVLKGANRKRKPSLSTGETVLSPVASSKLRDYLITQMSDSSDSGEADSPSESISSSDSQTPISSPTFPRESPKPILPEKSVLDLLPECVPHFSQKVLDEITMPMSGWNPSTMTLPPPRPANLESPTNRELLQAYLDISAKRLADTSPSYVDLFRKYIPAMAYDSTGLMEGILALAAIQIGLMRRDPGIAVDAASHYHKSLKSHFKAVADPNSRSEDSLLATSIILGHYEIWNGENVKMGVHMLGGRDIILARGKAAHMTPVGRALYAAFNRMDVATSSITGNPTFMTKDWWTVDPFTRVPISTDSPTLLVADAALSKLCVLCCKLTYLKAWSLKRRRTLWVKSNGSPSLEQKESLQEIIQDRVFKLEEELDMWYAELPSWFSALDTDHPDYNPKDEDINTTLITSITMGSYQHISIALVHGWAIGVRLQLNRISNPDIPVVPPRLGSLCHTLLRIFACLPSSTDACIVAPLFAAGMELRQKCHQEWLLNILQERIDETGFHGLIFLREGLRFTWAKLEGMNKGRFNRIKEGAASKIDGVSENLWAAEGMLGTFEKLALYDSPDMVGKRKNFQGDIDTSNLPEDVVPYEAPKADPTVIVIDSAGSSPVVPPKRIRSDSPEIILVRRNGRVV</sequence>
<dbReference type="GO" id="GO:0000976">
    <property type="term" value="F:transcription cis-regulatory region binding"/>
    <property type="evidence" value="ECO:0007669"/>
    <property type="project" value="TreeGrafter"/>
</dbReference>
<reference evidence="4 5" key="1">
    <citation type="submission" date="2017-04" db="EMBL/GenBank/DDBJ databases">
        <title>Draft genome sequence of Tuber borchii Vittad., a whitish edible truffle.</title>
        <authorList>
            <consortium name="DOE Joint Genome Institute"/>
            <person name="Murat C."/>
            <person name="Kuo A."/>
            <person name="Barry K.W."/>
            <person name="Clum A."/>
            <person name="Dockter R.B."/>
            <person name="Fauchery L."/>
            <person name="Iotti M."/>
            <person name="Kohler A."/>
            <person name="Labutti K."/>
            <person name="Lindquist E.A."/>
            <person name="Lipzen A."/>
            <person name="Ohm R.A."/>
            <person name="Wang M."/>
            <person name="Grigoriev I.V."/>
            <person name="Zambonelli A."/>
            <person name="Martin F.M."/>
        </authorList>
    </citation>
    <scope>NUCLEOTIDE SEQUENCE [LARGE SCALE GENOMIC DNA]</scope>
    <source>
        <strain evidence="4 5">Tbo3840</strain>
    </source>
</reference>
<dbReference type="InterPro" id="IPR021858">
    <property type="entry name" value="Fun_TF"/>
</dbReference>
<gene>
    <name evidence="4" type="ORF">B9Z19DRAFT_978556</name>
</gene>
<dbReference type="Pfam" id="PF11951">
    <property type="entry name" value="Fungal_trans_2"/>
    <property type="match status" value="1"/>
</dbReference>
<dbReference type="Proteomes" id="UP000244722">
    <property type="component" value="Unassembled WGS sequence"/>
</dbReference>
<feature type="region of interest" description="Disordered" evidence="3">
    <location>
        <begin position="95"/>
        <end position="133"/>
    </location>
</feature>
<evidence type="ECO:0000313" key="5">
    <source>
        <dbReference type="Proteomes" id="UP000244722"/>
    </source>
</evidence>
<name>A0A2T6ZW70_TUBBO</name>
<dbReference type="GO" id="GO:0045944">
    <property type="term" value="P:positive regulation of transcription by RNA polymerase II"/>
    <property type="evidence" value="ECO:0007669"/>
    <property type="project" value="TreeGrafter"/>
</dbReference>
<protein>
    <submittedName>
        <fullName evidence="4">Fungal-specific transcription factor domain-domain-containing protein</fullName>
    </submittedName>
</protein>
<feature type="compositionally biased region" description="Low complexity" evidence="3">
    <location>
        <begin position="105"/>
        <end position="124"/>
    </location>
</feature>
<evidence type="ECO:0000256" key="3">
    <source>
        <dbReference type="SAM" id="MobiDB-lite"/>
    </source>
</evidence>
<accession>A0A2T6ZW70</accession>
<dbReference type="AlphaFoldDB" id="A0A2T6ZW70"/>
<comment type="subcellular location">
    <subcellularLocation>
        <location evidence="1">Nucleus</location>
    </subcellularLocation>
</comment>
<organism evidence="4 5">
    <name type="scientific">Tuber borchii</name>
    <name type="common">White truffle</name>
    <dbReference type="NCBI Taxonomy" id="42251"/>
    <lineage>
        <taxon>Eukaryota</taxon>
        <taxon>Fungi</taxon>
        <taxon>Dikarya</taxon>
        <taxon>Ascomycota</taxon>
        <taxon>Pezizomycotina</taxon>
        <taxon>Pezizomycetes</taxon>
        <taxon>Pezizales</taxon>
        <taxon>Tuberaceae</taxon>
        <taxon>Tuber</taxon>
    </lineage>
</organism>